<dbReference type="Proteomes" id="UP000095281">
    <property type="component" value="Unplaced"/>
</dbReference>
<evidence type="ECO:0000313" key="3">
    <source>
        <dbReference type="WBParaSite" id="MhA1_Contig1032.frz3.fgene2"/>
    </source>
</evidence>
<evidence type="ECO:0000313" key="2">
    <source>
        <dbReference type="Proteomes" id="UP000095281"/>
    </source>
</evidence>
<protein>
    <submittedName>
        <fullName evidence="3">MFS domain-containing protein</fullName>
    </submittedName>
</protein>
<dbReference type="WBParaSite" id="MhA1_Contig1032.frz3.fgene2">
    <property type="protein sequence ID" value="MhA1_Contig1032.frz3.fgene2"/>
    <property type="gene ID" value="MhA1_Contig1032.frz3.fgene2"/>
</dbReference>
<keyword evidence="1" id="KW-0472">Membrane</keyword>
<dbReference type="AlphaFoldDB" id="A0A1I8AY32"/>
<keyword evidence="2" id="KW-1185">Reference proteome</keyword>
<proteinExistence type="predicted"/>
<keyword evidence="1" id="KW-1133">Transmembrane helix</keyword>
<name>A0A1I8AY32_MELHA</name>
<reference evidence="3" key="1">
    <citation type="submission" date="2016-11" db="UniProtKB">
        <authorList>
            <consortium name="WormBaseParasite"/>
        </authorList>
    </citation>
    <scope>IDENTIFICATION</scope>
</reference>
<sequence length="104" mass="11569">MAPTTVRNMSYGFISTAGEIGSSLAPYLNRIEDENMQKAIIALLSVVAIIFSLMAPETYGKSLPQDLDDFDSGPFVAFLRKFSRFPKILRTRTSNSEIQKSNCK</sequence>
<dbReference type="Gene3D" id="1.20.1250.20">
    <property type="entry name" value="MFS general substrate transporter like domains"/>
    <property type="match status" value="1"/>
</dbReference>
<evidence type="ECO:0000256" key="1">
    <source>
        <dbReference type="SAM" id="Phobius"/>
    </source>
</evidence>
<dbReference type="InterPro" id="IPR036259">
    <property type="entry name" value="MFS_trans_sf"/>
</dbReference>
<keyword evidence="1" id="KW-0812">Transmembrane</keyword>
<accession>A0A1I8AY32</accession>
<feature type="transmembrane region" description="Helical" evidence="1">
    <location>
        <begin position="36"/>
        <end position="55"/>
    </location>
</feature>
<organism evidence="2 3">
    <name type="scientific">Meloidogyne hapla</name>
    <name type="common">Root-knot nematode worm</name>
    <dbReference type="NCBI Taxonomy" id="6305"/>
    <lineage>
        <taxon>Eukaryota</taxon>
        <taxon>Metazoa</taxon>
        <taxon>Ecdysozoa</taxon>
        <taxon>Nematoda</taxon>
        <taxon>Chromadorea</taxon>
        <taxon>Rhabditida</taxon>
        <taxon>Tylenchina</taxon>
        <taxon>Tylenchomorpha</taxon>
        <taxon>Tylenchoidea</taxon>
        <taxon>Meloidogynidae</taxon>
        <taxon>Meloidogyninae</taxon>
        <taxon>Meloidogyne</taxon>
    </lineage>
</organism>